<proteinExistence type="predicted"/>
<evidence type="ECO:0000313" key="1">
    <source>
        <dbReference type="EMBL" id="KID48887.1"/>
    </source>
</evidence>
<protein>
    <submittedName>
        <fullName evidence="1">Uncharacterized protein</fullName>
    </submittedName>
</protein>
<dbReference type="AlphaFoldDB" id="A0A0B4FNP0"/>
<reference evidence="1 2" key="1">
    <citation type="submission" date="2013-08" db="EMBL/GenBank/DDBJ databases">
        <title>An opportunistic ruminal bacterium that causes liver abscesses in cattle.</title>
        <authorList>
            <person name="Benahmed F.H."/>
            <person name="Rasmussen M."/>
            <person name="Harbottle H."/>
            <person name="Soppet D."/>
            <person name="Nagaraja T.G."/>
            <person name="Davidson M."/>
        </authorList>
    </citation>
    <scope>NUCLEOTIDE SEQUENCE [LARGE SCALE GENOMIC DNA]</scope>
    <source>
        <strain evidence="1 2">B35</strain>
    </source>
</reference>
<accession>A0A0B4FNP0</accession>
<dbReference type="PATRIC" id="fig|1226633.4.peg.1469"/>
<dbReference type="Proteomes" id="UP000031184">
    <property type="component" value="Unassembled WGS sequence"/>
</dbReference>
<sequence>MNFLGLAPKDYDECLSFSDLQEAILFYFQEENIFASLVKLRKQLETQVLKRKKKVEQILKKIETDEIQHANFEVWKEKGDILASSLFQIKKGQDSCEAFDFYHNEMISIPLDPRKTPQENLEYYYKKYNKAKTTLVYARKRKEEMQKELSYLDSVLAFLYSADDIEVLKGIEEECIQAGYIKPKIKKGYRKKKKAEKNMQLSNIRIILFSMEETIVKMTF</sequence>
<comment type="caution">
    <text evidence="1">The sequence shown here is derived from an EMBL/GenBank/DDBJ whole genome shotgun (WGS) entry which is preliminary data.</text>
</comment>
<evidence type="ECO:0000313" key="2">
    <source>
        <dbReference type="Proteomes" id="UP000031184"/>
    </source>
</evidence>
<dbReference type="Pfam" id="PF05833">
    <property type="entry name" value="NFACT_N"/>
    <property type="match status" value="1"/>
</dbReference>
<organism evidence="1 2">
    <name type="scientific">Fusobacterium necrophorum subsp. funduliforme B35</name>
    <dbReference type="NCBI Taxonomy" id="1226633"/>
    <lineage>
        <taxon>Bacteria</taxon>
        <taxon>Fusobacteriati</taxon>
        <taxon>Fusobacteriota</taxon>
        <taxon>Fusobacteriia</taxon>
        <taxon>Fusobacteriales</taxon>
        <taxon>Fusobacteriaceae</taxon>
        <taxon>Fusobacterium</taxon>
    </lineage>
</organism>
<dbReference type="EMBL" id="AUZI01000019">
    <property type="protein sequence ID" value="KID48887.1"/>
    <property type="molecule type" value="Genomic_DNA"/>
</dbReference>
<gene>
    <name evidence="1" type="ORF">C095_07290</name>
</gene>
<name>A0A0B4FNP0_9FUSO</name>